<proteinExistence type="predicted"/>
<dbReference type="PANTHER" id="PTHR33395">
    <property type="entry name" value="TRANSCRIPTASE, PUTATIVE-RELATED-RELATED"/>
    <property type="match status" value="1"/>
</dbReference>
<evidence type="ECO:0000313" key="1">
    <source>
        <dbReference type="EMBL" id="GAB0190477.1"/>
    </source>
</evidence>
<name>A0ABC9X0V2_GRUJA</name>
<protein>
    <submittedName>
        <fullName evidence="1">Uncharacterized protein</fullName>
    </submittedName>
</protein>
<dbReference type="AlphaFoldDB" id="A0ABC9X0V2"/>
<accession>A0ABC9X0V2</accession>
<dbReference type="InterPro" id="IPR036691">
    <property type="entry name" value="Endo/exonu/phosph_ase_sf"/>
</dbReference>
<comment type="caution">
    <text evidence="1">The sequence shown here is derived from an EMBL/GenBank/DDBJ whole genome shotgun (WGS) entry which is preliminary data.</text>
</comment>
<dbReference type="EMBL" id="BAAFJT010000005">
    <property type="protein sequence ID" value="GAB0190477.1"/>
    <property type="molecule type" value="Genomic_DNA"/>
</dbReference>
<sequence>MGNKQEELEVCVHLQGHDLVVITETWWDRSRDWNVIMDGYILFRPSDQEEEVDEAFWKAVWRQLEVVSRSQVLVFIGDFNHPDICWKGNTQSRRFLQSIDNFLTQVVEEPMRRRVLLDLVLTKKDWLRM</sequence>
<keyword evidence="2" id="KW-1185">Reference proteome</keyword>
<reference evidence="1 2" key="1">
    <citation type="submission" date="2024-06" db="EMBL/GenBank/DDBJ databases">
        <title>The draft genome of Grus japonensis, version 3.</title>
        <authorList>
            <person name="Nabeshima K."/>
            <person name="Suzuki S."/>
            <person name="Onuma M."/>
        </authorList>
    </citation>
    <scope>NUCLEOTIDE SEQUENCE [LARGE SCALE GENOMIC DNA]</scope>
    <source>
        <strain evidence="1 2">451A</strain>
    </source>
</reference>
<dbReference type="PANTHER" id="PTHR33395:SF22">
    <property type="entry name" value="REVERSE TRANSCRIPTASE DOMAIN-CONTAINING PROTEIN"/>
    <property type="match status" value="1"/>
</dbReference>
<dbReference type="Proteomes" id="UP001623348">
    <property type="component" value="Unassembled WGS sequence"/>
</dbReference>
<dbReference type="SUPFAM" id="SSF56219">
    <property type="entry name" value="DNase I-like"/>
    <property type="match status" value="1"/>
</dbReference>
<organism evidence="1 2">
    <name type="scientific">Grus japonensis</name>
    <name type="common">Japanese crane</name>
    <name type="synonym">Red-crowned crane</name>
    <dbReference type="NCBI Taxonomy" id="30415"/>
    <lineage>
        <taxon>Eukaryota</taxon>
        <taxon>Metazoa</taxon>
        <taxon>Chordata</taxon>
        <taxon>Craniata</taxon>
        <taxon>Vertebrata</taxon>
        <taxon>Euteleostomi</taxon>
        <taxon>Archelosauria</taxon>
        <taxon>Archosauria</taxon>
        <taxon>Dinosauria</taxon>
        <taxon>Saurischia</taxon>
        <taxon>Theropoda</taxon>
        <taxon>Coelurosauria</taxon>
        <taxon>Aves</taxon>
        <taxon>Neognathae</taxon>
        <taxon>Neoaves</taxon>
        <taxon>Gruiformes</taxon>
        <taxon>Gruidae</taxon>
        <taxon>Grus</taxon>
    </lineage>
</organism>
<gene>
    <name evidence="1" type="ORF">GRJ2_001513000</name>
</gene>
<evidence type="ECO:0000313" key="2">
    <source>
        <dbReference type="Proteomes" id="UP001623348"/>
    </source>
</evidence>